<organism evidence="5 6">
    <name type="scientific">Amorphotheca resinae ATCC 22711</name>
    <dbReference type="NCBI Taxonomy" id="857342"/>
    <lineage>
        <taxon>Eukaryota</taxon>
        <taxon>Fungi</taxon>
        <taxon>Dikarya</taxon>
        <taxon>Ascomycota</taxon>
        <taxon>Pezizomycotina</taxon>
        <taxon>Leotiomycetes</taxon>
        <taxon>Helotiales</taxon>
        <taxon>Amorphothecaceae</taxon>
        <taxon>Amorphotheca</taxon>
    </lineage>
</organism>
<dbReference type="RefSeq" id="XP_024719479.1">
    <property type="nucleotide sequence ID" value="XM_024862745.1"/>
</dbReference>
<evidence type="ECO:0000256" key="3">
    <source>
        <dbReference type="ARBA" id="ARBA00022857"/>
    </source>
</evidence>
<gene>
    <name evidence="5" type="ORF">M430DRAFT_142104</name>
</gene>
<dbReference type="InParanoid" id="A0A2T3AXW2"/>
<dbReference type="PANTHER" id="PTHR43098">
    <property type="entry name" value="L-ORNITHINE N(5)-MONOOXYGENASE-RELATED"/>
    <property type="match status" value="1"/>
</dbReference>
<evidence type="ECO:0008006" key="7">
    <source>
        <dbReference type="Google" id="ProtNLM"/>
    </source>
</evidence>
<keyword evidence="6" id="KW-1185">Reference proteome</keyword>
<dbReference type="GO" id="GO:0016491">
    <property type="term" value="F:oxidoreductase activity"/>
    <property type="evidence" value="ECO:0007669"/>
    <property type="project" value="UniProtKB-KW"/>
</dbReference>
<dbReference type="OrthoDB" id="66881at2759"/>
<evidence type="ECO:0000313" key="5">
    <source>
        <dbReference type="EMBL" id="PSS14880.1"/>
    </source>
</evidence>
<name>A0A2T3AXW2_AMORE</name>
<dbReference type="PANTHER" id="PTHR43098:SF5">
    <property type="entry name" value="DUAL-FUNCTIONAL MONOOXYGENASE_METHYLTRANSFERASE PSOF"/>
    <property type="match status" value="1"/>
</dbReference>
<keyword evidence="2" id="KW-0274">FAD</keyword>
<evidence type="ECO:0000256" key="4">
    <source>
        <dbReference type="ARBA" id="ARBA00023002"/>
    </source>
</evidence>
<dbReference type="SUPFAM" id="SSF51905">
    <property type="entry name" value="FAD/NAD(P)-binding domain"/>
    <property type="match status" value="2"/>
</dbReference>
<dbReference type="Pfam" id="PF13738">
    <property type="entry name" value="Pyr_redox_3"/>
    <property type="match status" value="1"/>
</dbReference>
<dbReference type="Gene3D" id="3.50.50.60">
    <property type="entry name" value="FAD/NAD(P)-binding domain"/>
    <property type="match status" value="2"/>
</dbReference>
<protein>
    <recommendedName>
        <fullName evidence="7">FAD/NAD(P)-binding domain-containing protein</fullName>
    </recommendedName>
</protein>
<dbReference type="EMBL" id="KZ679013">
    <property type="protein sequence ID" value="PSS14880.1"/>
    <property type="molecule type" value="Genomic_DNA"/>
</dbReference>
<dbReference type="InterPro" id="IPR050775">
    <property type="entry name" value="FAD-binding_Monooxygenases"/>
</dbReference>
<evidence type="ECO:0000256" key="1">
    <source>
        <dbReference type="ARBA" id="ARBA00022630"/>
    </source>
</evidence>
<sequence length="532" mass="60339">MKQRDFDALIVGAGFAGIYQLRNLRDLGLSVQVIDNAGDVGGTWYWNRYPGAMSDTESYIYRFSWDKEDLQTYPWANHYSKQADVLAYLNHVANKYDLKKHMQFNTELRSAEWDEEKNIWRIEVSTGETFTSRYLITALGLLSKQNYPDIKGIDKYKGEIHHTAKWPQGYDLTGKRAGVIGCGSTGVQVITDIAKRVQSLTCFQRHPQYSVPSGDGPVDPKYREYVNNNYDAIWDQVRNSAVAFGFKESTIPAMSVSPEERERIFEENWQKGNGFRFMFGTFCDIAYNAEANEEACKFIRKKIGQIVKDPAKARKLQPTDYYARRPLCDGGYYEQFNRENVSIVDLKETPITEMTESGIKTSDGVEHELDVVILATGFDAVDGNYTRVRIRGRNGKTLKERWENGATSYLGVCVPGFPNMFMITGPNGPFTNIPPTIETQVEFITAAIGEAEKSKRLLEAEEQAEEEWVQLCEEIAANSLFKTANSWVFGANIPGKKASLVFFFGGLQNYRARLKEIIEGEWKGFKQINAAA</sequence>
<keyword evidence="1" id="KW-0285">Flavoprotein</keyword>
<keyword evidence="4" id="KW-0560">Oxidoreductase</keyword>
<dbReference type="InterPro" id="IPR036188">
    <property type="entry name" value="FAD/NAD-bd_sf"/>
</dbReference>
<dbReference type="Proteomes" id="UP000241818">
    <property type="component" value="Unassembled WGS sequence"/>
</dbReference>
<keyword evidence="3" id="KW-0521">NADP</keyword>
<accession>A0A2T3AXW2</accession>
<dbReference type="STRING" id="857342.A0A2T3AXW2"/>
<evidence type="ECO:0000256" key="2">
    <source>
        <dbReference type="ARBA" id="ARBA00022827"/>
    </source>
</evidence>
<dbReference type="AlphaFoldDB" id="A0A2T3AXW2"/>
<evidence type="ECO:0000313" key="6">
    <source>
        <dbReference type="Proteomes" id="UP000241818"/>
    </source>
</evidence>
<reference evidence="5 6" key="1">
    <citation type="journal article" date="2018" name="New Phytol.">
        <title>Comparative genomics and transcriptomics depict ericoid mycorrhizal fungi as versatile saprotrophs and plant mutualists.</title>
        <authorList>
            <person name="Martino E."/>
            <person name="Morin E."/>
            <person name="Grelet G.A."/>
            <person name="Kuo A."/>
            <person name="Kohler A."/>
            <person name="Daghino S."/>
            <person name="Barry K.W."/>
            <person name="Cichocki N."/>
            <person name="Clum A."/>
            <person name="Dockter R.B."/>
            <person name="Hainaut M."/>
            <person name="Kuo R.C."/>
            <person name="LaButti K."/>
            <person name="Lindahl B.D."/>
            <person name="Lindquist E.A."/>
            <person name="Lipzen A."/>
            <person name="Khouja H.R."/>
            <person name="Magnuson J."/>
            <person name="Murat C."/>
            <person name="Ohm R.A."/>
            <person name="Singer S.W."/>
            <person name="Spatafora J.W."/>
            <person name="Wang M."/>
            <person name="Veneault-Fourrey C."/>
            <person name="Henrissat B."/>
            <person name="Grigoriev I.V."/>
            <person name="Martin F.M."/>
            <person name="Perotto S."/>
        </authorList>
    </citation>
    <scope>NUCLEOTIDE SEQUENCE [LARGE SCALE GENOMIC DNA]</scope>
    <source>
        <strain evidence="5 6">ATCC 22711</strain>
    </source>
</reference>
<proteinExistence type="predicted"/>
<dbReference type="GeneID" id="36570826"/>